<organism evidence="2 3">
    <name type="scientific">Pseudomonas poae</name>
    <dbReference type="NCBI Taxonomy" id="200451"/>
    <lineage>
        <taxon>Bacteria</taxon>
        <taxon>Pseudomonadati</taxon>
        <taxon>Pseudomonadota</taxon>
        <taxon>Gammaproteobacteria</taxon>
        <taxon>Pseudomonadales</taxon>
        <taxon>Pseudomonadaceae</taxon>
        <taxon>Pseudomonas</taxon>
    </lineage>
</organism>
<evidence type="ECO:0008006" key="4">
    <source>
        <dbReference type="Google" id="ProtNLM"/>
    </source>
</evidence>
<comment type="caution">
    <text evidence="2">The sequence shown here is derived from an EMBL/GenBank/DDBJ whole genome shotgun (WGS) entry which is preliminary data.</text>
</comment>
<name>A0A423FI61_9PSED</name>
<dbReference type="InterPro" id="IPR010546">
    <property type="entry name" value="DUF1120"/>
</dbReference>
<accession>A0A423FI61</accession>
<evidence type="ECO:0000313" key="3">
    <source>
        <dbReference type="Proteomes" id="UP000284656"/>
    </source>
</evidence>
<feature type="signal peptide" evidence="1">
    <location>
        <begin position="1"/>
        <end position="20"/>
    </location>
</feature>
<feature type="chain" id="PRO_5019446460" description="DUF1120 domain-containing protein" evidence="1">
    <location>
        <begin position="21"/>
        <end position="210"/>
    </location>
</feature>
<evidence type="ECO:0000256" key="1">
    <source>
        <dbReference type="SAM" id="SignalP"/>
    </source>
</evidence>
<dbReference type="Proteomes" id="UP000284656">
    <property type="component" value="Unassembled WGS sequence"/>
</dbReference>
<keyword evidence="1" id="KW-0732">Signal</keyword>
<dbReference type="RefSeq" id="WP_123714692.1">
    <property type="nucleotide sequence ID" value="NZ_MOAY01000019.1"/>
</dbReference>
<dbReference type="Pfam" id="PF06551">
    <property type="entry name" value="DUF1120"/>
    <property type="match status" value="1"/>
</dbReference>
<dbReference type="EMBL" id="MOAY01000019">
    <property type="protein sequence ID" value="ROM57723.1"/>
    <property type="molecule type" value="Genomic_DNA"/>
</dbReference>
<proteinExistence type="predicted"/>
<gene>
    <name evidence="2" type="ORF">BK648_02845</name>
</gene>
<dbReference type="AlphaFoldDB" id="A0A423FI61"/>
<protein>
    <recommendedName>
        <fullName evidence="4">DUF1120 domain-containing protein</fullName>
    </recommendedName>
</protein>
<sequence>MQPAIKACLLAWLIAPNAFAASSVDLSVKGLITPSACTPSLNQGGVADYGKLTAKDLLPETSTWLAPTSLQLAVTCDAPTLFALRGRDNRPGTAHKDDGYGYGLGLINGDQKLGTYLLTLRNPVSDDGPVQTLMSTTNGDTWWLVPEGTWLVAHQLAAFGNSDSGKPAPSPLQTVTAELHIAPSIAPANSLTLTEEVLLDGAATVDVIYL</sequence>
<reference evidence="2 3" key="1">
    <citation type="submission" date="2016-10" db="EMBL/GenBank/DDBJ databases">
        <title>Comparative genome analysis of multiple Pseudomonas spp. focuses on biocontrol and plant growth promoting traits.</title>
        <authorList>
            <person name="Tao X.-Y."/>
            <person name="Taylor C.G."/>
        </authorList>
    </citation>
    <scope>NUCLEOTIDE SEQUENCE [LARGE SCALE GENOMIC DNA]</scope>
    <source>
        <strain evidence="2 3">29G9</strain>
    </source>
</reference>
<evidence type="ECO:0000313" key="2">
    <source>
        <dbReference type="EMBL" id="ROM57723.1"/>
    </source>
</evidence>